<name>A0A0K0XA79_MYCGD</name>
<dbReference type="Proteomes" id="UP000062255">
    <property type="component" value="Chromosome"/>
</dbReference>
<accession>A0A0K0XA79</accession>
<keyword evidence="3" id="KW-0804">Transcription</keyword>
<evidence type="ECO:0000256" key="3">
    <source>
        <dbReference type="ARBA" id="ARBA00023163"/>
    </source>
</evidence>
<dbReference type="STRING" id="134601.AFA91_23325"/>
<reference evidence="6 7" key="1">
    <citation type="submission" date="2015-07" db="EMBL/GenBank/DDBJ databases">
        <title>Complete genome sequence of Mycobacterium goodii X7B, a facultative thermophilic biodesulfurizing bacterium.</title>
        <authorList>
            <person name="Yu B."/>
            <person name="Li F."/>
            <person name="Xu P."/>
        </authorList>
    </citation>
    <scope>NUCLEOTIDE SEQUENCE [LARGE SCALE GENOMIC DNA]</scope>
    <source>
        <strain evidence="6 7">X7B</strain>
    </source>
</reference>
<dbReference type="SUPFAM" id="SSF46689">
    <property type="entry name" value="Homeodomain-like"/>
    <property type="match status" value="1"/>
</dbReference>
<dbReference type="InterPro" id="IPR004111">
    <property type="entry name" value="Repressor_TetR_C"/>
</dbReference>
<dbReference type="Gene3D" id="1.10.10.60">
    <property type="entry name" value="Homeodomain-like"/>
    <property type="match status" value="1"/>
</dbReference>
<dbReference type="PANTHER" id="PTHR30055:SF151">
    <property type="entry name" value="TRANSCRIPTIONAL REGULATORY PROTEIN"/>
    <property type="match status" value="1"/>
</dbReference>
<dbReference type="GO" id="GO:0000976">
    <property type="term" value="F:transcription cis-regulatory region binding"/>
    <property type="evidence" value="ECO:0007669"/>
    <property type="project" value="TreeGrafter"/>
</dbReference>
<dbReference type="KEGG" id="mgo:AFA91_23325"/>
<gene>
    <name evidence="6" type="ORF">AFA91_23325</name>
</gene>
<feature type="DNA-binding region" description="H-T-H motif" evidence="4">
    <location>
        <begin position="47"/>
        <end position="66"/>
    </location>
</feature>
<dbReference type="SUPFAM" id="SSF48498">
    <property type="entry name" value="Tetracyclin repressor-like, C-terminal domain"/>
    <property type="match status" value="1"/>
</dbReference>
<dbReference type="Gene3D" id="1.10.357.10">
    <property type="entry name" value="Tetracycline Repressor, domain 2"/>
    <property type="match status" value="1"/>
</dbReference>
<evidence type="ECO:0000256" key="2">
    <source>
        <dbReference type="ARBA" id="ARBA00023125"/>
    </source>
</evidence>
<dbReference type="InterPro" id="IPR001647">
    <property type="entry name" value="HTH_TetR"/>
</dbReference>
<dbReference type="GO" id="GO:0045892">
    <property type="term" value="P:negative regulation of DNA-templated transcription"/>
    <property type="evidence" value="ECO:0007669"/>
    <property type="project" value="InterPro"/>
</dbReference>
<dbReference type="PROSITE" id="PS50977">
    <property type="entry name" value="HTH_TETR_2"/>
    <property type="match status" value="1"/>
</dbReference>
<organism evidence="6 7">
    <name type="scientific">Mycolicibacterium goodii</name>
    <name type="common">Mycobacterium goodii</name>
    <dbReference type="NCBI Taxonomy" id="134601"/>
    <lineage>
        <taxon>Bacteria</taxon>
        <taxon>Bacillati</taxon>
        <taxon>Actinomycetota</taxon>
        <taxon>Actinomycetes</taxon>
        <taxon>Mycobacteriales</taxon>
        <taxon>Mycobacteriaceae</taxon>
        <taxon>Mycolicibacterium</taxon>
    </lineage>
</organism>
<sequence>MMQPRVGPSTPAPDTRNVVGESRLITRAAVLACALEIIDRDGVDGLSMRRLGEAVGRDPMALYRHVPNKAAVLDGVVEMVFAQLSLDTTTPDWAAALRKLAHEFRDLARAHPNVVPLLATRPLATPLGMRPPGILRHLEDVLTLLIAAGFNGADAVHVYRALFGFLYGHVLTELQEIVERPEETDHVLRLGLHRLPIDQFRHLRELAPTWASYDGLAELDRGLDILLSGLAARLAVPGTPHAHTTQPPQDDYRRT</sequence>
<evidence type="ECO:0000313" key="6">
    <source>
        <dbReference type="EMBL" id="AKS34334.1"/>
    </source>
</evidence>
<keyword evidence="1" id="KW-0805">Transcription regulation</keyword>
<evidence type="ECO:0000259" key="5">
    <source>
        <dbReference type="PROSITE" id="PS50977"/>
    </source>
</evidence>
<dbReference type="InterPro" id="IPR050109">
    <property type="entry name" value="HTH-type_TetR-like_transc_reg"/>
</dbReference>
<dbReference type="EMBL" id="CP012150">
    <property type="protein sequence ID" value="AKS34334.1"/>
    <property type="molecule type" value="Genomic_DNA"/>
</dbReference>
<dbReference type="GO" id="GO:0003700">
    <property type="term" value="F:DNA-binding transcription factor activity"/>
    <property type="evidence" value="ECO:0007669"/>
    <property type="project" value="TreeGrafter"/>
</dbReference>
<dbReference type="InterPro" id="IPR009057">
    <property type="entry name" value="Homeodomain-like_sf"/>
</dbReference>
<evidence type="ECO:0000256" key="4">
    <source>
        <dbReference type="PROSITE-ProRule" id="PRU00335"/>
    </source>
</evidence>
<dbReference type="OrthoDB" id="329481at2"/>
<dbReference type="RefSeq" id="WP_049746792.1">
    <property type="nucleotide sequence ID" value="NZ_CP012150.1"/>
</dbReference>
<dbReference type="AlphaFoldDB" id="A0A0K0XA79"/>
<dbReference type="PATRIC" id="fig|134601.6.peg.4822"/>
<feature type="domain" description="HTH tetR-type" evidence="5">
    <location>
        <begin position="24"/>
        <end position="84"/>
    </location>
</feature>
<protein>
    <submittedName>
        <fullName evidence="6">TetR family transcriptional regulator</fullName>
    </submittedName>
</protein>
<dbReference type="InterPro" id="IPR036271">
    <property type="entry name" value="Tet_transcr_reg_TetR-rel_C_sf"/>
</dbReference>
<keyword evidence="2 4" id="KW-0238">DNA-binding</keyword>
<dbReference type="PANTHER" id="PTHR30055">
    <property type="entry name" value="HTH-TYPE TRANSCRIPTIONAL REGULATOR RUTR"/>
    <property type="match status" value="1"/>
</dbReference>
<evidence type="ECO:0000256" key="1">
    <source>
        <dbReference type="ARBA" id="ARBA00023015"/>
    </source>
</evidence>
<proteinExistence type="predicted"/>
<evidence type="ECO:0000313" key="7">
    <source>
        <dbReference type="Proteomes" id="UP000062255"/>
    </source>
</evidence>
<dbReference type="Pfam" id="PF02909">
    <property type="entry name" value="TetR_C_1"/>
    <property type="match status" value="1"/>
</dbReference>